<dbReference type="InterPro" id="IPR011011">
    <property type="entry name" value="Znf_FYVE_PHD"/>
</dbReference>
<gene>
    <name evidence="1" type="ORF">B4U80_13820</name>
</gene>
<dbReference type="Proteomes" id="UP000288716">
    <property type="component" value="Unassembled WGS sequence"/>
</dbReference>
<name>A0A443SCH4_9ACAR</name>
<organism evidence="1 2">
    <name type="scientific">Leptotrombidium deliense</name>
    <dbReference type="NCBI Taxonomy" id="299467"/>
    <lineage>
        <taxon>Eukaryota</taxon>
        <taxon>Metazoa</taxon>
        <taxon>Ecdysozoa</taxon>
        <taxon>Arthropoda</taxon>
        <taxon>Chelicerata</taxon>
        <taxon>Arachnida</taxon>
        <taxon>Acari</taxon>
        <taxon>Acariformes</taxon>
        <taxon>Trombidiformes</taxon>
        <taxon>Prostigmata</taxon>
        <taxon>Anystina</taxon>
        <taxon>Parasitengona</taxon>
        <taxon>Trombiculoidea</taxon>
        <taxon>Trombiculidae</taxon>
        <taxon>Leptotrombidium</taxon>
    </lineage>
</organism>
<proteinExistence type="predicted"/>
<protein>
    <submittedName>
        <fullName evidence="1">Metal-response element-binding transcription factor 2-like isoform X8</fullName>
    </submittedName>
</protein>
<accession>A0A443SCH4</accession>
<sequence>MLQCHHCLQWFHGECIQSLNVPLLYGDNYYLFVCSICNNGKEYLRRFVMDWCDMLGIVLHNLSRLHNRWYFDLKSEIIPFIKNNRKSLNVNVNLENISHYYKDLLQKLSSNKDMFVSINKNGEGVLWAVKLQSERKGFLFGPPYTPAKYCSTITTYSEYQRILSYCENFHIKKNMKSRGMQTISRPVVSELSSVETLDEIIPPPINFEGENNPFFQFEQQSGKTYKNYQVIKSPENLKVTVRVVKPENTAQSNSENSSTLKSYTLLGCRRTKTGKKQCLVAWN</sequence>
<evidence type="ECO:0000313" key="2">
    <source>
        <dbReference type="Proteomes" id="UP000288716"/>
    </source>
</evidence>
<keyword evidence="2" id="KW-1185">Reference proteome</keyword>
<dbReference type="VEuPathDB" id="VectorBase:LDEU006793"/>
<reference evidence="1 2" key="1">
    <citation type="journal article" date="2018" name="Gigascience">
        <title>Genomes of trombidid mites reveal novel predicted allergens and laterally-transferred genes associated with secondary metabolism.</title>
        <authorList>
            <person name="Dong X."/>
            <person name="Chaisiri K."/>
            <person name="Xia D."/>
            <person name="Armstrong S.D."/>
            <person name="Fang Y."/>
            <person name="Donnelly M.J."/>
            <person name="Kadowaki T."/>
            <person name="McGarry J.W."/>
            <person name="Darby A.C."/>
            <person name="Makepeace B.L."/>
        </authorList>
    </citation>
    <scope>NUCLEOTIDE SEQUENCE [LARGE SCALE GENOMIC DNA]</scope>
    <source>
        <strain evidence="1">UoL-UT</strain>
    </source>
</reference>
<comment type="caution">
    <text evidence="1">The sequence shown here is derived from an EMBL/GenBank/DDBJ whole genome shotgun (WGS) entry which is preliminary data.</text>
</comment>
<dbReference type="OrthoDB" id="6418698at2759"/>
<dbReference type="AlphaFoldDB" id="A0A443SCH4"/>
<dbReference type="SUPFAM" id="SSF57903">
    <property type="entry name" value="FYVE/PHD zinc finger"/>
    <property type="match status" value="1"/>
</dbReference>
<evidence type="ECO:0000313" key="1">
    <source>
        <dbReference type="EMBL" id="RWS25248.1"/>
    </source>
</evidence>
<dbReference type="EMBL" id="NCKV01003914">
    <property type="protein sequence ID" value="RWS25248.1"/>
    <property type="molecule type" value="Genomic_DNA"/>
</dbReference>
<dbReference type="STRING" id="299467.A0A443SCH4"/>
<dbReference type="Gene3D" id="3.90.980.20">
    <property type="match status" value="1"/>
</dbReference>